<feature type="binding site" evidence="6">
    <location>
        <begin position="460"/>
        <end position="461"/>
    </location>
    <ligand>
        <name>S-adenosyl-L-methionine</name>
        <dbReference type="ChEBI" id="CHEBI:59789"/>
    </ligand>
</feature>
<dbReference type="AlphaFoldDB" id="G2RID3"/>
<evidence type="ECO:0000256" key="5">
    <source>
        <dbReference type="PIRSR" id="PIRSR015894-1"/>
    </source>
</evidence>
<dbReference type="Proteomes" id="UP000008181">
    <property type="component" value="Chromosome 6"/>
</dbReference>
<dbReference type="Gene3D" id="3.20.20.150">
    <property type="entry name" value="Divalent-metal-dependent TIM barrel enzymes"/>
    <property type="match status" value="1"/>
</dbReference>
<evidence type="ECO:0000259" key="9">
    <source>
        <dbReference type="Pfam" id="PF17285"/>
    </source>
</evidence>
<dbReference type="OrthoDB" id="1368803at2759"/>
<dbReference type="GO" id="GO:0006355">
    <property type="term" value="P:regulation of DNA-templated transcription"/>
    <property type="evidence" value="ECO:0007669"/>
    <property type="project" value="TreeGrafter"/>
</dbReference>
<feature type="site" description="Critical for specifying symmetric addition of methyl groups" evidence="7">
    <location>
        <position position="454"/>
    </location>
</feature>
<keyword evidence="12" id="KW-1185">Reference proteome</keyword>
<feature type="binding site" evidence="6">
    <location>
        <begin position="555"/>
        <end position="556"/>
    </location>
    <ligand>
        <name>S-adenosyl-L-methionine</name>
        <dbReference type="ChEBI" id="CHEBI:59789"/>
    </ligand>
</feature>
<dbReference type="InterPro" id="IPR035248">
    <property type="entry name" value="PRMT5_C"/>
</dbReference>
<dbReference type="Gene3D" id="3.40.50.150">
    <property type="entry name" value="Vaccinia Virus protein VP39"/>
    <property type="match status" value="1"/>
</dbReference>
<organism evidence="11 12">
    <name type="scientific">Thermothielavioides terrestris (strain ATCC 38088 / NRRL 8126)</name>
    <name type="common">Thielavia terrestris</name>
    <dbReference type="NCBI Taxonomy" id="578455"/>
    <lineage>
        <taxon>Eukaryota</taxon>
        <taxon>Fungi</taxon>
        <taxon>Dikarya</taxon>
        <taxon>Ascomycota</taxon>
        <taxon>Pezizomycotina</taxon>
        <taxon>Sordariomycetes</taxon>
        <taxon>Sordariomycetidae</taxon>
        <taxon>Sordariales</taxon>
        <taxon>Chaetomiaceae</taxon>
        <taxon>Thermothielavioides</taxon>
        <taxon>Thermothielavioides terrestris</taxon>
    </lineage>
</organism>
<gene>
    <name evidence="11" type="ORF">THITE_2124178</name>
</gene>
<keyword evidence="2 4" id="KW-0808">Transferase</keyword>
<evidence type="ECO:0000256" key="1">
    <source>
        <dbReference type="ARBA" id="ARBA00022603"/>
    </source>
</evidence>
<sequence length="858" mass="95710">MSSSGSLNPQSESFESRPTFYIGQHDSTRSEALSDDQYAQVLNSGVSPSAVSLRAPVLGRGGADQEQFRFVTAPITNRHFFDRVVKLHRDYLREREEWVQQRGLTASQQANPSLPGPVVPTLTDEDTSLFPSNYIGSLAAYASPWIDLCSPDPHVSSLSRQVLNLEAAYANFCGARTIIVPGPRQDDSSRGIAQYARAIREALNVANRANIIIHMPMYREPGLEEKAETLSTIFGPENGPEAGAKKEIDLFSAWDSWNTIRSMCNYSMRLFVGMLLDHLGPIQGGGRCFISAADLYTAIRIPRRVPEKALQERWFAEPLHYLTIGAETFQPNRAGHPSLSKHHQDMINRYMRLRNPPWLILCDVGPRPEELAVLPDPTAAEFPSLAEANQALRENRRPHMPSLNAHVGYMKHLERQQPPFSAMETPALMSFQDWLQPPLQPLADNLESATYEVFEGDPVKYDQYEKAITEAMIEWKDLKKPTSTATPENPSSPELVVTVAGAGRGPLVTRALRAAEKTGTPIQIWALEKNQDAFVYLLRKNRLEWNNQVTLVKTDMRGWEGPRLKGREDVIGKVDILITELLGSFGDNELSPECLDGIQRHIARPHGISIPHSYTAHLSPISTPRLFADLSSRVVSDPNAFETPWVVRLFAVDYVAQKVPGHPRFQQAWEFVHPVEVARADDFAAQHGKAAARYVTGGVGSMSGAGGTNEHNARHCHLTFVCPTRGVIHGLAGFFESVLYAPQAGAGKEPVEISILPDQIDRKSKDMISWFPIFFPLKVGFFRFPPSRDTKLDLQITLCRRARSTSRRTQNSRSACGGKQMTERCGTSGWWRYTPGLGPRRESRSARRISTAAARWPV</sequence>
<dbReference type="Pfam" id="PF17286">
    <property type="entry name" value="PRMT5_C"/>
    <property type="match status" value="1"/>
</dbReference>
<evidence type="ECO:0000313" key="11">
    <source>
        <dbReference type="EMBL" id="AEO71595.1"/>
    </source>
</evidence>
<evidence type="ECO:0000256" key="7">
    <source>
        <dbReference type="PIRSR" id="PIRSR015894-3"/>
    </source>
</evidence>
<dbReference type="InterPro" id="IPR035075">
    <property type="entry name" value="PRMT5"/>
</dbReference>
<feature type="domain" description="PRMT5 arginine-N-methyltransferase" evidence="8">
    <location>
        <begin position="428"/>
        <end position="610"/>
    </location>
</feature>
<keyword evidence="1 4" id="KW-0489">Methyltransferase</keyword>
<dbReference type="Pfam" id="PF05185">
    <property type="entry name" value="PRMT5"/>
    <property type="match status" value="1"/>
</dbReference>
<dbReference type="InterPro" id="IPR025799">
    <property type="entry name" value="Arg_MeTrfase"/>
</dbReference>
<feature type="domain" description="PRMT5 TIM barrel" evidence="9">
    <location>
        <begin position="68"/>
        <end position="276"/>
    </location>
</feature>
<dbReference type="KEGG" id="ttt:THITE_2124178"/>
<dbReference type="PROSITE" id="PS51678">
    <property type="entry name" value="SAM_MT_PRMT"/>
    <property type="match status" value="1"/>
</dbReference>
<evidence type="ECO:0000256" key="6">
    <source>
        <dbReference type="PIRSR" id="PIRSR015894-2"/>
    </source>
</evidence>
<dbReference type="PANTHER" id="PTHR10738:SF0">
    <property type="entry name" value="PROTEIN ARGININE N-METHYLTRANSFERASE 5"/>
    <property type="match status" value="1"/>
</dbReference>
<dbReference type="SUPFAM" id="SSF53335">
    <property type="entry name" value="S-adenosyl-L-methionine-dependent methyltransferases"/>
    <property type="match status" value="1"/>
</dbReference>
<dbReference type="PANTHER" id="PTHR10738">
    <property type="entry name" value="PROTEIN ARGININE N-METHYLTRANSFERASE 5"/>
    <property type="match status" value="1"/>
</dbReference>
<evidence type="ECO:0000256" key="4">
    <source>
        <dbReference type="PIRNR" id="PIRNR015894"/>
    </source>
</evidence>
<evidence type="ECO:0000259" key="10">
    <source>
        <dbReference type="Pfam" id="PF17286"/>
    </source>
</evidence>
<dbReference type="Gene3D" id="2.70.160.11">
    <property type="entry name" value="Hnrnp arginine n-methyltransferase1"/>
    <property type="match status" value="1"/>
</dbReference>
<dbReference type="GeneID" id="11523289"/>
<dbReference type="InterPro" id="IPR029063">
    <property type="entry name" value="SAM-dependent_MTases_sf"/>
</dbReference>
<dbReference type="InterPro" id="IPR035247">
    <property type="entry name" value="PRMT5_TIM"/>
</dbReference>
<dbReference type="RefSeq" id="XP_003657931.1">
    <property type="nucleotide sequence ID" value="XM_003657883.1"/>
</dbReference>
<accession>G2RID3</accession>
<evidence type="ECO:0000256" key="3">
    <source>
        <dbReference type="ARBA" id="ARBA00022691"/>
    </source>
</evidence>
<evidence type="ECO:0000313" key="12">
    <source>
        <dbReference type="Proteomes" id="UP000008181"/>
    </source>
</evidence>
<dbReference type="FunFam" id="3.40.50.150:FF:000149">
    <property type="entry name" value="Protein arginine N-methyltransferase"/>
    <property type="match status" value="1"/>
</dbReference>
<dbReference type="GO" id="GO:0032259">
    <property type="term" value="P:methylation"/>
    <property type="evidence" value="ECO:0007669"/>
    <property type="project" value="UniProtKB-KW"/>
</dbReference>
<dbReference type="Pfam" id="PF17285">
    <property type="entry name" value="PRMT5_TIM"/>
    <property type="match status" value="2"/>
</dbReference>
<name>G2RID3_THETT</name>
<dbReference type="InterPro" id="IPR036237">
    <property type="entry name" value="Xyl_isomerase-like_sf"/>
</dbReference>
<dbReference type="EMBL" id="CP003014">
    <property type="protein sequence ID" value="AEO71595.1"/>
    <property type="molecule type" value="Genomic_DNA"/>
</dbReference>
<proteinExistence type="inferred from homology"/>
<comment type="similarity">
    <text evidence="4">Belongs to the class I-like SAM-binding methyltransferase superfamily.</text>
</comment>
<evidence type="ECO:0000256" key="2">
    <source>
        <dbReference type="ARBA" id="ARBA00022679"/>
    </source>
</evidence>
<dbReference type="PIRSF" id="PIRSF015894">
    <property type="entry name" value="Skb1_MeTrfase"/>
    <property type="match status" value="1"/>
</dbReference>
<dbReference type="GO" id="GO:0016274">
    <property type="term" value="F:protein-arginine N-methyltransferase activity"/>
    <property type="evidence" value="ECO:0007669"/>
    <property type="project" value="InterPro"/>
</dbReference>
<dbReference type="STRING" id="578455.G2RID3"/>
<feature type="binding site" evidence="6">
    <location>
        <position position="528"/>
    </location>
    <ligand>
        <name>S-adenosyl-L-methionine</name>
        <dbReference type="ChEBI" id="CHEBI:59789"/>
    </ligand>
</feature>
<dbReference type="GO" id="GO:0005634">
    <property type="term" value="C:nucleus"/>
    <property type="evidence" value="ECO:0007669"/>
    <property type="project" value="TreeGrafter"/>
</dbReference>
<feature type="active site" description="Proton donor/acceptor" evidence="5">
    <location>
        <position position="580"/>
    </location>
</feature>
<dbReference type="SUPFAM" id="SSF51658">
    <property type="entry name" value="Xylose isomerase-like"/>
    <property type="match status" value="1"/>
</dbReference>
<dbReference type="InterPro" id="IPR007857">
    <property type="entry name" value="Arg_MeTrfase_PRMT5"/>
</dbReference>
<dbReference type="eggNOG" id="KOG0822">
    <property type="taxonomic scope" value="Eukaryota"/>
</dbReference>
<dbReference type="HOGENOM" id="CLU_010247_2_1_1"/>
<evidence type="ECO:0000259" key="8">
    <source>
        <dbReference type="Pfam" id="PF05185"/>
    </source>
</evidence>
<feature type="domain" description="PRMT5 oligomerisation" evidence="10">
    <location>
        <begin position="613"/>
        <end position="782"/>
    </location>
</feature>
<feature type="binding site" evidence="6">
    <location>
        <position position="451"/>
    </location>
    <ligand>
        <name>S-adenosyl-L-methionine</name>
        <dbReference type="ChEBI" id="CHEBI:59789"/>
    </ligand>
</feature>
<keyword evidence="3 4" id="KW-0949">S-adenosyl-L-methionine</keyword>
<protein>
    <recommendedName>
        <fullName evidence="4">Protein arginine N-methyltransferase</fullName>
    </recommendedName>
</protein>
<dbReference type="GO" id="GO:0005829">
    <property type="term" value="C:cytosol"/>
    <property type="evidence" value="ECO:0007669"/>
    <property type="project" value="TreeGrafter"/>
</dbReference>
<feature type="active site" description="Proton donor/acceptor" evidence="5">
    <location>
        <position position="589"/>
    </location>
</feature>
<reference evidence="11 12" key="1">
    <citation type="journal article" date="2011" name="Nat. Biotechnol.">
        <title>Comparative genomic analysis of the thermophilic biomass-degrading fungi Myceliophthora thermophila and Thielavia terrestris.</title>
        <authorList>
            <person name="Berka R.M."/>
            <person name="Grigoriev I.V."/>
            <person name="Otillar R."/>
            <person name="Salamov A."/>
            <person name="Grimwood J."/>
            <person name="Reid I."/>
            <person name="Ishmael N."/>
            <person name="John T."/>
            <person name="Darmond C."/>
            <person name="Moisan M.-C."/>
            <person name="Henrissat B."/>
            <person name="Coutinho P.M."/>
            <person name="Lombard V."/>
            <person name="Natvig D.O."/>
            <person name="Lindquist E."/>
            <person name="Schmutz J."/>
            <person name="Lucas S."/>
            <person name="Harris P."/>
            <person name="Powlowski J."/>
            <person name="Bellemare A."/>
            <person name="Taylor D."/>
            <person name="Butler G."/>
            <person name="de Vries R.P."/>
            <person name="Allijn I.E."/>
            <person name="van den Brink J."/>
            <person name="Ushinsky S."/>
            <person name="Storms R."/>
            <person name="Powell A.J."/>
            <person name="Paulsen I.T."/>
            <person name="Elbourne L.D.H."/>
            <person name="Baker S.E."/>
            <person name="Magnuson J."/>
            <person name="LaBoissiere S."/>
            <person name="Clutterbuck A.J."/>
            <person name="Martinez D."/>
            <person name="Wogulis M."/>
            <person name="de Leon A.L."/>
            <person name="Rey M.W."/>
            <person name="Tsang A."/>
        </authorList>
    </citation>
    <scope>NUCLEOTIDE SEQUENCE [LARGE SCALE GENOMIC DNA]</scope>
    <source>
        <strain evidence="12">ATCC 38088 / NRRL 8126</strain>
    </source>
</reference>
<feature type="domain" description="PRMT5 TIM barrel" evidence="9">
    <location>
        <begin position="295"/>
        <end position="415"/>
    </location>
</feature>